<dbReference type="Proteomes" id="UP000182661">
    <property type="component" value="Unassembled WGS sequence"/>
</dbReference>
<dbReference type="PROSITE" id="PS51318">
    <property type="entry name" value="TAT"/>
    <property type="match status" value="1"/>
</dbReference>
<sequence>MDDREFAGQRRRFLKAGAVLSLATLAGCSTSKVLTPEPGQGSDQTDATLGLINALRAQKGLEPLVGDAAARGAALDQATRMARAGKMQHNIGLGATFYDRMKGQDVSLPAAENIAVGQDDAARAFDAWVRSPKHLVNMLAPNYRGLGVAVVTNPASGNRPYWAMVLSAG</sequence>
<gene>
    <name evidence="2" type="ORF">AX760_09070</name>
</gene>
<dbReference type="InterPro" id="IPR006311">
    <property type="entry name" value="TAT_signal"/>
</dbReference>
<organism evidence="2 3">
    <name type="scientific">Pararhizobium antarcticum</name>
    <dbReference type="NCBI Taxonomy" id="1798805"/>
    <lineage>
        <taxon>Bacteria</taxon>
        <taxon>Pseudomonadati</taxon>
        <taxon>Pseudomonadota</taxon>
        <taxon>Alphaproteobacteria</taxon>
        <taxon>Hyphomicrobiales</taxon>
        <taxon>Rhizobiaceae</taxon>
        <taxon>Rhizobium/Agrobacterium group</taxon>
        <taxon>Pararhizobium</taxon>
    </lineage>
</organism>
<dbReference type="InterPro" id="IPR014044">
    <property type="entry name" value="CAP_dom"/>
</dbReference>
<evidence type="ECO:0000313" key="2">
    <source>
        <dbReference type="EMBL" id="OJG00971.1"/>
    </source>
</evidence>
<dbReference type="RefSeq" id="WP_071831067.1">
    <property type="nucleotide sequence ID" value="NZ_LSRP01000002.1"/>
</dbReference>
<evidence type="ECO:0000313" key="3">
    <source>
        <dbReference type="Proteomes" id="UP000182661"/>
    </source>
</evidence>
<dbReference type="CDD" id="cd05379">
    <property type="entry name" value="CAP_bacterial"/>
    <property type="match status" value="1"/>
</dbReference>
<protein>
    <submittedName>
        <fullName evidence="2">Secretion protein</fullName>
    </submittedName>
</protein>
<dbReference type="SUPFAM" id="SSF55797">
    <property type="entry name" value="PR-1-like"/>
    <property type="match status" value="1"/>
</dbReference>
<accession>A0A657LXY3</accession>
<name>A0A657LXY3_9HYPH</name>
<dbReference type="AlphaFoldDB" id="A0A657LXY3"/>
<dbReference type="Gene3D" id="3.40.33.10">
    <property type="entry name" value="CAP"/>
    <property type="match status" value="1"/>
</dbReference>
<dbReference type="PROSITE" id="PS51257">
    <property type="entry name" value="PROKAR_LIPOPROTEIN"/>
    <property type="match status" value="1"/>
</dbReference>
<feature type="domain" description="SCP" evidence="1">
    <location>
        <begin position="49"/>
        <end position="162"/>
    </location>
</feature>
<dbReference type="InterPro" id="IPR035940">
    <property type="entry name" value="CAP_sf"/>
</dbReference>
<comment type="caution">
    <text evidence="2">The sequence shown here is derived from an EMBL/GenBank/DDBJ whole genome shotgun (WGS) entry which is preliminary data.</text>
</comment>
<dbReference type="EMBL" id="LSRP01000002">
    <property type="protein sequence ID" value="OJG00971.1"/>
    <property type="molecule type" value="Genomic_DNA"/>
</dbReference>
<dbReference type="PANTHER" id="PTHR31157">
    <property type="entry name" value="SCP DOMAIN-CONTAINING PROTEIN"/>
    <property type="match status" value="1"/>
</dbReference>
<dbReference type="PANTHER" id="PTHR31157:SF1">
    <property type="entry name" value="SCP DOMAIN-CONTAINING PROTEIN"/>
    <property type="match status" value="1"/>
</dbReference>
<dbReference type="Pfam" id="PF00188">
    <property type="entry name" value="CAP"/>
    <property type="match status" value="1"/>
</dbReference>
<dbReference type="OrthoDB" id="9811255at2"/>
<keyword evidence="3" id="KW-1185">Reference proteome</keyword>
<reference evidence="2 3" key="1">
    <citation type="submission" date="2016-02" db="EMBL/GenBank/DDBJ databases">
        <title>Genome sequencing of a beta-galactosidase producing bacteria Rhizobium sp. 59.</title>
        <authorList>
            <person name="Wang D."/>
            <person name="Kot W."/>
            <person name="Qin Y."/>
            <person name="Hansen L."/>
            <person name="Naqvi K."/>
            <person name="Rensing C."/>
        </authorList>
    </citation>
    <scope>NUCLEOTIDE SEQUENCE [LARGE SCALE GENOMIC DNA]</scope>
    <source>
        <strain evidence="2 3">59</strain>
    </source>
</reference>
<proteinExistence type="predicted"/>
<evidence type="ECO:0000259" key="1">
    <source>
        <dbReference type="Pfam" id="PF00188"/>
    </source>
</evidence>